<keyword evidence="4" id="KW-0274">FAD</keyword>
<dbReference type="InterPro" id="IPR052547">
    <property type="entry name" value="Mito_Isobutyryl-CoADH"/>
</dbReference>
<evidence type="ECO:0000256" key="1">
    <source>
        <dbReference type="ARBA" id="ARBA00001974"/>
    </source>
</evidence>
<dbReference type="EMBL" id="CAJOAY010033437">
    <property type="protein sequence ID" value="CAF4438671.1"/>
    <property type="molecule type" value="Genomic_DNA"/>
</dbReference>
<dbReference type="PANTHER" id="PTHR43831">
    <property type="entry name" value="ISOBUTYRYL-COA DEHYDROGENASE"/>
    <property type="match status" value="1"/>
</dbReference>
<dbReference type="Gene3D" id="1.20.140.10">
    <property type="entry name" value="Butyryl-CoA Dehydrogenase, subunit A, domain 3"/>
    <property type="match status" value="1"/>
</dbReference>
<sequence>MGWNCQPTKQVIMDDCEVPIENLIGKEGQGFEIAMRGLNGGRINIASCSLGAAEASMQKTGEYLKVRKQFGQTLSQFQYLQFKFAEMATKLVA</sequence>
<keyword evidence="3" id="KW-0285">Flavoprotein</keyword>
<dbReference type="GO" id="GO:0005739">
    <property type="term" value="C:mitochondrion"/>
    <property type="evidence" value="ECO:0007669"/>
    <property type="project" value="TreeGrafter"/>
</dbReference>
<dbReference type="PANTHER" id="PTHR43831:SF1">
    <property type="entry name" value="ISOBUTYRYL-COA DEHYDROGENASE, MITOCHONDRIAL"/>
    <property type="match status" value="1"/>
</dbReference>
<dbReference type="Gene3D" id="2.40.110.10">
    <property type="entry name" value="Butyryl-CoA Dehydrogenase, subunit A, domain 2"/>
    <property type="match status" value="1"/>
</dbReference>
<accession>A0A820RKG7</accession>
<evidence type="ECO:0000259" key="5">
    <source>
        <dbReference type="Pfam" id="PF00441"/>
    </source>
</evidence>
<name>A0A820RKG7_9BILA</name>
<evidence type="ECO:0000256" key="4">
    <source>
        <dbReference type="ARBA" id="ARBA00022827"/>
    </source>
</evidence>
<comment type="cofactor">
    <cofactor evidence="1">
        <name>FAD</name>
        <dbReference type="ChEBI" id="CHEBI:57692"/>
    </cofactor>
</comment>
<evidence type="ECO:0000256" key="2">
    <source>
        <dbReference type="ARBA" id="ARBA00009347"/>
    </source>
</evidence>
<evidence type="ECO:0000313" key="7">
    <source>
        <dbReference type="Proteomes" id="UP000663881"/>
    </source>
</evidence>
<reference evidence="6" key="1">
    <citation type="submission" date="2021-02" db="EMBL/GenBank/DDBJ databases">
        <authorList>
            <person name="Nowell W R."/>
        </authorList>
    </citation>
    <scope>NUCLEOTIDE SEQUENCE</scope>
</reference>
<comment type="similarity">
    <text evidence="2">Belongs to the acyl-CoA dehydrogenase family.</text>
</comment>
<dbReference type="Proteomes" id="UP000663881">
    <property type="component" value="Unassembled WGS sequence"/>
</dbReference>
<dbReference type="SUPFAM" id="SSF56645">
    <property type="entry name" value="Acyl-CoA dehydrogenase NM domain-like"/>
    <property type="match status" value="1"/>
</dbReference>
<dbReference type="AlphaFoldDB" id="A0A820RKG7"/>
<comment type="caution">
    <text evidence="6">The sequence shown here is derived from an EMBL/GenBank/DDBJ whole genome shotgun (WGS) entry which is preliminary data.</text>
</comment>
<protein>
    <recommendedName>
        <fullName evidence="5">Acyl-CoA dehydrogenase/oxidase C-terminal domain-containing protein</fullName>
    </recommendedName>
</protein>
<dbReference type="InterPro" id="IPR036250">
    <property type="entry name" value="AcylCo_DH-like_C"/>
</dbReference>
<dbReference type="SUPFAM" id="SSF47203">
    <property type="entry name" value="Acyl-CoA dehydrogenase C-terminal domain-like"/>
    <property type="match status" value="1"/>
</dbReference>
<dbReference type="InterPro" id="IPR009075">
    <property type="entry name" value="AcylCo_DH/oxidase_C"/>
</dbReference>
<feature type="domain" description="Acyl-CoA dehydrogenase/oxidase C-terminal" evidence="5">
    <location>
        <begin position="28"/>
        <end position="91"/>
    </location>
</feature>
<dbReference type="InterPro" id="IPR009100">
    <property type="entry name" value="AcylCoA_DH/oxidase_NM_dom_sf"/>
</dbReference>
<evidence type="ECO:0000313" key="6">
    <source>
        <dbReference type="EMBL" id="CAF4438671.1"/>
    </source>
</evidence>
<dbReference type="InterPro" id="IPR046373">
    <property type="entry name" value="Acyl-CoA_Oxase/DH_mid-dom_sf"/>
</dbReference>
<dbReference type="Pfam" id="PF00441">
    <property type="entry name" value="Acyl-CoA_dh_1"/>
    <property type="match status" value="1"/>
</dbReference>
<gene>
    <name evidence="6" type="ORF">OKA104_LOCUS53495</name>
</gene>
<evidence type="ECO:0000256" key="3">
    <source>
        <dbReference type="ARBA" id="ARBA00022630"/>
    </source>
</evidence>
<proteinExistence type="inferred from homology"/>
<dbReference type="GO" id="GO:0016627">
    <property type="term" value="F:oxidoreductase activity, acting on the CH-CH group of donors"/>
    <property type="evidence" value="ECO:0007669"/>
    <property type="project" value="InterPro"/>
</dbReference>
<feature type="non-terminal residue" evidence="6">
    <location>
        <position position="1"/>
    </location>
</feature>
<organism evidence="6 7">
    <name type="scientific">Adineta steineri</name>
    <dbReference type="NCBI Taxonomy" id="433720"/>
    <lineage>
        <taxon>Eukaryota</taxon>
        <taxon>Metazoa</taxon>
        <taxon>Spiralia</taxon>
        <taxon>Gnathifera</taxon>
        <taxon>Rotifera</taxon>
        <taxon>Eurotatoria</taxon>
        <taxon>Bdelloidea</taxon>
        <taxon>Adinetida</taxon>
        <taxon>Adinetidae</taxon>
        <taxon>Adineta</taxon>
    </lineage>
</organism>